<protein>
    <submittedName>
        <fullName evidence="1">Similarities with bacteriophage protein</fullName>
    </submittedName>
</protein>
<accession>A0A077QPG2</accession>
<organism evidence="1">
    <name type="scientific">Xenorhabdus bovienii str. Intermedium</name>
    <dbReference type="NCBI Taxonomy" id="1379677"/>
    <lineage>
        <taxon>Bacteria</taxon>
        <taxon>Pseudomonadati</taxon>
        <taxon>Pseudomonadota</taxon>
        <taxon>Gammaproteobacteria</taxon>
        <taxon>Enterobacterales</taxon>
        <taxon>Morganellaceae</taxon>
        <taxon>Xenorhabdus</taxon>
    </lineage>
</organism>
<dbReference type="Proteomes" id="UP000028480">
    <property type="component" value="Unassembled WGS sequence"/>
</dbReference>
<dbReference type="HOGENOM" id="CLU_855127_0_0_6"/>
<sequence length="343" mass="37329">MEISPYSLLTGSMSRVRSDFHRCYYLIFFMVIRRDVGAYTTGETDSRVNAATALANTAIQNATTANNNANTRLEKSKNGADIPDIKRFVENLGLAETVPNSRKINDKPLTNDVTLDVGDVCAFPQTRHLPNIPDLKYIGPFTCGSETTWAKGISVGLYDGDVGQMWVDSNAVLHARFLSTLGASTQQSIRGIPIGATIEWQSGAPISPGFAVNDGRAFDKSQYLELLKIFPDGVLPDDRGLFKRALDSSDRGSRNLDPGRQLGTIQNDAIRNIRGTFGAPTTELGQANNFATGPFTKTEIPGGRQSGHGGDAISFEFDVGRVVPVAHENRPINKSVIYITRIF</sequence>
<dbReference type="AlphaFoldDB" id="A0A077QPG2"/>
<comment type="caution">
    <text evidence="1">The sequence shown here is derived from an EMBL/GenBank/DDBJ whole genome shotgun (WGS) entry which is preliminary data.</text>
</comment>
<reference evidence="1" key="1">
    <citation type="submission" date="2013-07" db="EMBL/GenBank/DDBJ databases">
        <title>Sub-species coevolution in mutualistic symbiosis.</title>
        <authorList>
            <person name="Murfin K."/>
            <person name="Klassen J."/>
            <person name="Lee M."/>
            <person name="Forst S."/>
            <person name="Stock P."/>
            <person name="Goodrich-Blair H."/>
        </authorList>
    </citation>
    <scope>NUCLEOTIDE SEQUENCE [LARGE SCALE GENOMIC DNA]</scope>
    <source>
        <strain evidence="1">Intermedium</strain>
    </source>
</reference>
<proteinExistence type="predicted"/>
<dbReference type="InterPro" id="IPR037053">
    <property type="entry name" value="Phage_tail_collar_dom_sf"/>
</dbReference>
<gene>
    <name evidence="1" type="ORF">XBI1_2970002</name>
</gene>
<dbReference type="Gene3D" id="3.90.1340.10">
    <property type="entry name" value="Phage tail collar domain"/>
    <property type="match status" value="1"/>
</dbReference>
<evidence type="ECO:0000313" key="1">
    <source>
        <dbReference type="EMBL" id="CDH34181.1"/>
    </source>
</evidence>
<name>A0A077QPG2_XENBV</name>
<dbReference type="EMBL" id="CBTB010000220">
    <property type="protein sequence ID" value="CDH34181.1"/>
    <property type="molecule type" value="Genomic_DNA"/>
</dbReference>
<dbReference type="SUPFAM" id="SSF88874">
    <property type="entry name" value="Receptor-binding domain of short tail fibre protein gp12"/>
    <property type="match status" value="1"/>
</dbReference>